<evidence type="ECO:0000313" key="3">
    <source>
        <dbReference type="Proteomes" id="UP000059680"/>
    </source>
</evidence>
<accession>A0A0P0VH32</accession>
<dbReference type="AlphaFoldDB" id="A0A0P0VH32"/>
<gene>
    <name evidence="2" type="ordered locus">Os02g0248400</name>
    <name evidence="2" type="ORF">OSNPB_020248400</name>
</gene>
<name>A0A0P0VH32_ORYSJ</name>
<reference evidence="2 3" key="3">
    <citation type="journal article" date="2013" name="Rice">
        <title>Improvement of the Oryza sativa Nipponbare reference genome using next generation sequence and optical map data.</title>
        <authorList>
            <person name="Kawahara Y."/>
            <person name="de la Bastide M."/>
            <person name="Hamilton J.P."/>
            <person name="Kanamori H."/>
            <person name="McCombie W.R."/>
            <person name="Ouyang S."/>
            <person name="Schwartz D.C."/>
            <person name="Tanaka T."/>
            <person name="Wu J."/>
            <person name="Zhou S."/>
            <person name="Childs K.L."/>
            <person name="Davidson R.M."/>
            <person name="Lin H."/>
            <person name="Quesada-Ocampo L."/>
            <person name="Vaillancourt B."/>
            <person name="Sakai H."/>
            <person name="Lee S.S."/>
            <person name="Kim J."/>
            <person name="Numa H."/>
            <person name="Itoh T."/>
            <person name="Buell C.R."/>
            <person name="Matsumoto T."/>
        </authorList>
    </citation>
    <scope>NUCLEOTIDE SEQUENCE [LARGE SCALE GENOMIC DNA]</scope>
    <source>
        <strain evidence="3">cv. Nipponbare</strain>
    </source>
</reference>
<dbReference type="EMBL" id="AP014958">
    <property type="protein sequence ID" value="BAS77892.1"/>
    <property type="molecule type" value="Genomic_DNA"/>
</dbReference>
<keyword evidence="3" id="KW-1185">Reference proteome</keyword>
<evidence type="ECO:0000256" key="1">
    <source>
        <dbReference type="SAM" id="MobiDB-lite"/>
    </source>
</evidence>
<reference evidence="2 3" key="2">
    <citation type="journal article" date="2013" name="Plant Cell Physiol.">
        <title>Rice Annotation Project Database (RAP-DB): an integrative and interactive database for rice genomics.</title>
        <authorList>
            <person name="Sakai H."/>
            <person name="Lee S.S."/>
            <person name="Tanaka T."/>
            <person name="Numa H."/>
            <person name="Kim J."/>
            <person name="Kawahara Y."/>
            <person name="Wakimoto H."/>
            <person name="Yang C.C."/>
            <person name="Iwamoto M."/>
            <person name="Abe T."/>
            <person name="Yamada Y."/>
            <person name="Muto A."/>
            <person name="Inokuchi H."/>
            <person name="Ikemura T."/>
            <person name="Matsumoto T."/>
            <person name="Sasaki T."/>
            <person name="Itoh T."/>
        </authorList>
    </citation>
    <scope>NUCLEOTIDE SEQUENCE [LARGE SCALE GENOMIC DNA]</scope>
    <source>
        <strain evidence="3">cv. Nipponbare</strain>
    </source>
</reference>
<dbReference type="InParanoid" id="A0A0P0VH32"/>
<protein>
    <submittedName>
        <fullName evidence="2">Os02g0248400 protein</fullName>
    </submittedName>
</protein>
<sequence>MNTLLFLHIYTGGKASSAGGDVSAAVVSSMATSRGGERSHRHIGQVRCECSHMSMHSTWNRCLHDGISRTISPACSSSRHIEHGSPFPASRSPPPLSPYATRRVHW</sequence>
<proteinExistence type="predicted"/>
<dbReference type="Proteomes" id="UP000059680">
    <property type="component" value="Chromosome 2"/>
</dbReference>
<organism evidence="2 3">
    <name type="scientific">Oryza sativa subsp. japonica</name>
    <name type="common">Rice</name>
    <dbReference type="NCBI Taxonomy" id="39947"/>
    <lineage>
        <taxon>Eukaryota</taxon>
        <taxon>Viridiplantae</taxon>
        <taxon>Streptophyta</taxon>
        <taxon>Embryophyta</taxon>
        <taxon>Tracheophyta</taxon>
        <taxon>Spermatophyta</taxon>
        <taxon>Magnoliopsida</taxon>
        <taxon>Liliopsida</taxon>
        <taxon>Poales</taxon>
        <taxon>Poaceae</taxon>
        <taxon>BOP clade</taxon>
        <taxon>Oryzoideae</taxon>
        <taxon>Oryzeae</taxon>
        <taxon>Oryzinae</taxon>
        <taxon>Oryza</taxon>
        <taxon>Oryza sativa</taxon>
    </lineage>
</organism>
<feature type="region of interest" description="Disordered" evidence="1">
    <location>
        <begin position="75"/>
        <end position="106"/>
    </location>
</feature>
<dbReference type="PaxDb" id="39947-A0A0P0VH32"/>
<evidence type="ECO:0000313" key="2">
    <source>
        <dbReference type="EMBL" id="BAS77892.1"/>
    </source>
</evidence>
<reference evidence="3" key="1">
    <citation type="journal article" date="2005" name="Nature">
        <title>The map-based sequence of the rice genome.</title>
        <authorList>
            <consortium name="International rice genome sequencing project (IRGSP)"/>
            <person name="Matsumoto T."/>
            <person name="Wu J."/>
            <person name="Kanamori H."/>
            <person name="Katayose Y."/>
            <person name="Fujisawa M."/>
            <person name="Namiki N."/>
            <person name="Mizuno H."/>
            <person name="Yamamoto K."/>
            <person name="Antonio B.A."/>
            <person name="Baba T."/>
            <person name="Sakata K."/>
            <person name="Nagamura Y."/>
            <person name="Aoki H."/>
            <person name="Arikawa K."/>
            <person name="Arita K."/>
            <person name="Bito T."/>
            <person name="Chiden Y."/>
            <person name="Fujitsuka N."/>
            <person name="Fukunaka R."/>
            <person name="Hamada M."/>
            <person name="Harada C."/>
            <person name="Hayashi A."/>
            <person name="Hijishita S."/>
            <person name="Honda M."/>
            <person name="Hosokawa S."/>
            <person name="Ichikawa Y."/>
            <person name="Idonuma A."/>
            <person name="Iijima M."/>
            <person name="Ikeda M."/>
            <person name="Ikeno M."/>
            <person name="Ito K."/>
            <person name="Ito S."/>
            <person name="Ito T."/>
            <person name="Ito Y."/>
            <person name="Ito Y."/>
            <person name="Iwabuchi A."/>
            <person name="Kamiya K."/>
            <person name="Karasawa W."/>
            <person name="Kurita K."/>
            <person name="Katagiri S."/>
            <person name="Kikuta A."/>
            <person name="Kobayashi H."/>
            <person name="Kobayashi N."/>
            <person name="Machita K."/>
            <person name="Maehara T."/>
            <person name="Masukawa M."/>
            <person name="Mizubayashi T."/>
            <person name="Mukai Y."/>
            <person name="Nagasaki H."/>
            <person name="Nagata Y."/>
            <person name="Naito S."/>
            <person name="Nakashima M."/>
            <person name="Nakama Y."/>
            <person name="Nakamichi Y."/>
            <person name="Nakamura M."/>
            <person name="Meguro A."/>
            <person name="Negishi M."/>
            <person name="Ohta I."/>
            <person name="Ohta T."/>
            <person name="Okamoto M."/>
            <person name="Ono N."/>
            <person name="Saji S."/>
            <person name="Sakaguchi M."/>
            <person name="Sakai K."/>
            <person name="Shibata M."/>
            <person name="Shimokawa T."/>
            <person name="Song J."/>
            <person name="Takazaki Y."/>
            <person name="Terasawa K."/>
            <person name="Tsugane M."/>
            <person name="Tsuji K."/>
            <person name="Ueda S."/>
            <person name="Waki K."/>
            <person name="Yamagata H."/>
            <person name="Yamamoto M."/>
            <person name="Yamamoto S."/>
            <person name="Yamane H."/>
            <person name="Yoshiki S."/>
            <person name="Yoshihara R."/>
            <person name="Yukawa K."/>
            <person name="Zhong H."/>
            <person name="Yano M."/>
            <person name="Yuan Q."/>
            <person name="Ouyang S."/>
            <person name="Liu J."/>
            <person name="Jones K.M."/>
            <person name="Gansberger K."/>
            <person name="Moffat K."/>
            <person name="Hill J."/>
            <person name="Bera J."/>
            <person name="Fadrosh D."/>
            <person name="Jin S."/>
            <person name="Johri S."/>
            <person name="Kim M."/>
            <person name="Overton L."/>
            <person name="Reardon M."/>
            <person name="Tsitrin T."/>
            <person name="Vuong H."/>
            <person name="Weaver B."/>
            <person name="Ciecko A."/>
            <person name="Tallon L."/>
            <person name="Jackson J."/>
            <person name="Pai G."/>
            <person name="Aken S.V."/>
            <person name="Utterback T."/>
            <person name="Reidmuller S."/>
            <person name="Feldblyum T."/>
            <person name="Hsiao J."/>
            <person name="Zismann V."/>
            <person name="Iobst S."/>
            <person name="de Vazeille A.R."/>
            <person name="Buell C.R."/>
            <person name="Ying K."/>
            <person name="Li Y."/>
            <person name="Lu T."/>
            <person name="Huang Y."/>
            <person name="Zhao Q."/>
            <person name="Feng Q."/>
            <person name="Zhang L."/>
            <person name="Zhu J."/>
            <person name="Weng Q."/>
            <person name="Mu J."/>
            <person name="Lu Y."/>
            <person name="Fan D."/>
            <person name="Liu Y."/>
            <person name="Guan J."/>
            <person name="Zhang Y."/>
            <person name="Yu S."/>
            <person name="Liu X."/>
            <person name="Zhang Y."/>
            <person name="Hong G."/>
            <person name="Han B."/>
            <person name="Choisne N."/>
            <person name="Demange N."/>
            <person name="Orjeda G."/>
            <person name="Samain S."/>
            <person name="Cattolico L."/>
            <person name="Pelletier E."/>
            <person name="Couloux A."/>
            <person name="Segurens B."/>
            <person name="Wincker P."/>
            <person name="D'Hont A."/>
            <person name="Scarpelli C."/>
            <person name="Weissenbach J."/>
            <person name="Salanoubat M."/>
            <person name="Quetier F."/>
            <person name="Yu Y."/>
            <person name="Kim H.R."/>
            <person name="Rambo T."/>
            <person name="Currie J."/>
            <person name="Collura K."/>
            <person name="Luo M."/>
            <person name="Yang T."/>
            <person name="Ammiraju J.S.S."/>
            <person name="Engler F."/>
            <person name="Soderlund C."/>
            <person name="Wing R.A."/>
            <person name="Palmer L.E."/>
            <person name="de la Bastide M."/>
            <person name="Spiegel L."/>
            <person name="Nascimento L."/>
            <person name="Zutavern T."/>
            <person name="O'Shaughnessy A."/>
            <person name="Dike S."/>
            <person name="Dedhia N."/>
            <person name="Preston R."/>
            <person name="Balija V."/>
            <person name="McCombie W.R."/>
            <person name="Chow T."/>
            <person name="Chen H."/>
            <person name="Chung M."/>
            <person name="Chen C."/>
            <person name="Shaw J."/>
            <person name="Wu H."/>
            <person name="Hsiao K."/>
            <person name="Chao Y."/>
            <person name="Chu M."/>
            <person name="Cheng C."/>
            <person name="Hour A."/>
            <person name="Lee P."/>
            <person name="Lin S."/>
            <person name="Lin Y."/>
            <person name="Liou J."/>
            <person name="Liu S."/>
            <person name="Hsing Y."/>
            <person name="Raghuvanshi S."/>
            <person name="Mohanty A."/>
            <person name="Bharti A.K."/>
            <person name="Gaur A."/>
            <person name="Gupta V."/>
            <person name="Kumar D."/>
            <person name="Ravi V."/>
            <person name="Vij S."/>
            <person name="Kapur A."/>
            <person name="Khurana P."/>
            <person name="Khurana P."/>
            <person name="Khurana J.P."/>
            <person name="Tyagi A.K."/>
            <person name="Gaikwad K."/>
            <person name="Singh A."/>
            <person name="Dalal V."/>
            <person name="Srivastava S."/>
            <person name="Dixit A."/>
            <person name="Pal A.K."/>
            <person name="Ghazi I.A."/>
            <person name="Yadav M."/>
            <person name="Pandit A."/>
            <person name="Bhargava A."/>
            <person name="Sureshbabu K."/>
            <person name="Batra K."/>
            <person name="Sharma T.R."/>
            <person name="Mohapatra T."/>
            <person name="Singh N.K."/>
            <person name="Messing J."/>
            <person name="Nelson A.B."/>
            <person name="Fuks G."/>
            <person name="Kavchok S."/>
            <person name="Keizer G."/>
            <person name="Linton E."/>
            <person name="Llaca V."/>
            <person name="Song R."/>
            <person name="Tanyolac B."/>
            <person name="Young S."/>
            <person name="Ho-Il K."/>
            <person name="Hahn J.H."/>
            <person name="Sangsakoo G."/>
            <person name="Vanavichit A."/>
            <person name="de Mattos Luiz.A.T."/>
            <person name="Zimmer P.D."/>
            <person name="Malone G."/>
            <person name="Dellagostin O."/>
            <person name="de Oliveira A.C."/>
            <person name="Bevan M."/>
            <person name="Bancroft I."/>
            <person name="Minx P."/>
            <person name="Cordum H."/>
            <person name="Wilson R."/>
            <person name="Cheng Z."/>
            <person name="Jin W."/>
            <person name="Jiang J."/>
            <person name="Leong S.A."/>
            <person name="Iwama H."/>
            <person name="Gojobori T."/>
            <person name="Itoh T."/>
            <person name="Niimura Y."/>
            <person name="Fujii Y."/>
            <person name="Habara T."/>
            <person name="Sakai H."/>
            <person name="Sato Y."/>
            <person name="Wilson G."/>
            <person name="Kumar K."/>
            <person name="McCouch S."/>
            <person name="Juretic N."/>
            <person name="Hoen D."/>
            <person name="Wright S."/>
            <person name="Bruskiewich R."/>
            <person name="Bureau T."/>
            <person name="Miyao A."/>
            <person name="Hirochika H."/>
            <person name="Nishikawa T."/>
            <person name="Kadowaki K."/>
            <person name="Sugiura M."/>
            <person name="Burr B."/>
            <person name="Sasaki T."/>
        </authorList>
    </citation>
    <scope>NUCLEOTIDE SEQUENCE [LARGE SCALE GENOMIC DNA]</scope>
    <source>
        <strain evidence="3">cv. Nipponbare</strain>
    </source>
</reference>